<evidence type="ECO:0000259" key="1">
    <source>
        <dbReference type="Pfam" id="PF07883"/>
    </source>
</evidence>
<reference evidence="2 3" key="1">
    <citation type="journal article" date="2015" name="PLoS ONE">
        <title>Azotobacter Genomes: The Genome of Azotobacter chroococcum NCIMB 8003 (ATCC 4412).</title>
        <authorList>
            <person name="Robson R.L."/>
            <person name="Jones R."/>
            <person name="Robson R.M."/>
            <person name="Schwartz A."/>
            <person name="Richardson T.H."/>
        </authorList>
    </citation>
    <scope>NUCLEOTIDE SEQUENCE [LARGE SCALE GENOMIC DNA]</scope>
    <source>
        <strain evidence="2 3">NCIMB 8003</strain>
    </source>
</reference>
<proteinExistence type="predicted"/>
<name>A0A0C4WGL1_9GAMM</name>
<dbReference type="HOGENOM" id="CLU_147397_0_1_6"/>
<dbReference type="Pfam" id="PF07883">
    <property type="entry name" value="Cupin_2"/>
    <property type="match status" value="1"/>
</dbReference>
<evidence type="ECO:0000313" key="2">
    <source>
        <dbReference type="EMBL" id="AJE20128.1"/>
    </source>
</evidence>
<accession>A0A0C4WGL1</accession>
<dbReference type="STRING" id="1328314.Achr_6290"/>
<dbReference type="Proteomes" id="UP000068210">
    <property type="component" value="Chromosome"/>
</dbReference>
<dbReference type="RefSeq" id="WP_039801786.1">
    <property type="nucleotide sequence ID" value="NZ_CP010415.1"/>
</dbReference>
<dbReference type="InterPro" id="IPR014710">
    <property type="entry name" value="RmlC-like_jellyroll"/>
</dbReference>
<dbReference type="KEGG" id="acx:Achr_6290"/>
<gene>
    <name evidence="2" type="ORF">Achr_6290</name>
</gene>
<dbReference type="SUPFAM" id="SSF51182">
    <property type="entry name" value="RmlC-like cupins"/>
    <property type="match status" value="1"/>
</dbReference>
<dbReference type="InterPro" id="IPR011051">
    <property type="entry name" value="RmlC_Cupin_sf"/>
</dbReference>
<evidence type="ECO:0000313" key="3">
    <source>
        <dbReference type="Proteomes" id="UP000068210"/>
    </source>
</evidence>
<dbReference type="AlphaFoldDB" id="A0A0C4WGL1"/>
<dbReference type="EMBL" id="CP010415">
    <property type="protein sequence ID" value="AJE20128.1"/>
    <property type="molecule type" value="Genomic_DNA"/>
</dbReference>
<dbReference type="Gene3D" id="2.60.120.10">
    <property type="entry name" value="Jelly Rolls"/>
    <property type="match status" value="1"/>
</dbReference>
<feature type="domain" description="Cupin type-2" evidence="1">
    <location>
        <begin position="48"/>
        <end position="105"/>
    </location>
</feature>
<keyword evidence="3" id="KW-1185">Reference proteome</keyword>
<protein>
    <submittedName>
        <fullName evidence="2">Cupin 2 conserved barrel domain protein</fullName>
    </submittedName>
</protein>
<dbReference type="InterPro" id="IPR013096">
    <property type="entry name" value="Cupin_2"/>
</dbReference>
<organism evidence="2 3">
    <name type="scientific">Azotobacter chroococcum NCIMB 8003</name>
    <dbReference type="NCBI Taxonomy" id="1328314"/>
    <lineage>
        <taxon>Bacteria</taxon>
        <taxon>Pseudomonadati</taxon>
        <taxon>Pseudomonadota</taxon>
        <taxon>Gammaproteobacteria</taxon>
        <taxon>Pseudomonadales</taxon>
        <taxon>Pseudomonadaceae</taxon>
        <taxon>Azotobacter</taxon>
    </lineage>
</organism>
<sequence>MPSLQNLFRPLPDASAGECFDDLLSLPGCRVERIVSQGQASPPGFWYDQDWDEWVLLLAGSALLRLESEPQPVALTVGDHLLIRAGERHRVEATDPGGPTVWLAVHVPGATAGG</sequence>
<dbReference type="CDD" id="cd06981">
    <property type="entry name" value="cupin_reut_a1446"/>
    <property type="match status" value="1"/>
</dbReference>